<evidence type="ECO:0000313" key="7">
    <source>
        <dbReference type="EMBL" id="MBT0608346.1"/>
    </source>
</evidence>
<dbReference type="PANTHER" id="PTHR42742:SF3">
    <property type="entry name" value="FRUCTOKINASE"/>
    <property type="match status" value="1"/>
</dbReference>
<dbReference type="PANTHER" id="PTHR42742">
    <property type="entry name" value="TRANSCRIPTIONAL REPRESSOR MPRA"/>
    <property type="match status" value="1"/>
</dbReference>
<sequence length="324" mass="36606">MKQSDFYPIKFEPILKEKIWGGNKLKTYFNKNANNTIGESWEISGVEGNISIIKNGKFSGRDLRWLLKNFKEAVVGKKVFDKFGTTFPLLFKFIDAHEDLSVQLHPNDELAALRHNAFGKTEMWYILHAEENSRLILGFNQKMTKEKYQNALSAHKITEILHSENVNNGDAFFISPGTVHAIGSGIVLAEIQQTSDITYRIYDWDRPDASGNLRELHTDLALQAIDFFNKKSKLDYVTKENEPSKIISSKYFEINMLQLKQNISVDCSRRDSFSVYMCAEGNATITVNGIAESIESGETMLIPAACTEVGIATSSVKLLEVYIP</sequence>
<reference evidence="7 8" key="1">
    <citation type="submission" date="2021-05" db="EMBL/GenBank/DDBJ databases">
        <title>Aequorivita echinoideorum JCM 30378 genome.</title>
        <authorList>
            <person name="Zhang H."/>
            <person name="Li C."/>
        </authorList>
    </citation>
    <scope>NUCLEOTIDE SEQUENCE [LARGE SCALE GENOMIC DNA]</scope>
    <source>
        <strain evidence="7 8">JCM30378</strain>
    </source>
</reference>
<evidence type="ECO:0000256" key="4">
    <source>
        <dbReference type="ARBA" id="ARBA00030762"/>
    </source>
</evidence>
<gene>
    <name evidence="7" type="ORF">KIV10_09145</name>
</gene>
<keyword evidence="2" id="KW-0862">Zinc</keyword>
<proteinExistence type="predicted"/>
<dbReference type="RefSeq" id="WP_214113207.1">
    <property type="nucleotide sequence ID" value="NZ_JAHCTB010000003.1"/>
</dbReference>
<evidence type="ECO:0000313" key="8">
    <source>
        <dbReference type="Proteomes" id="UP001297092"/>
    </source>
</evidence>
<accession>A0ABS5S546</accession>
<dbReference type="InterPro" id="IPR014710">
    <property type="entry name" value="RmlC-like_jellyroll"/>
</dbReference>
<dbReference type="InterPro" id="IPR051804">
    <property type="entry name" value="Carb_Metab_Reg_Kinase/Isom"/>
</dbReference>
<name>A0ABS5S546_9FLAO</name>
<comment type="caution">
    <text evidence="7">The sequence shown here is derived from an EMBL/GenBank/DDBJ whole genome shotgun (WGS) entry which is preliminary data.</text>
</comment>
<dbReference type="Pfam" id="PF21621">
    <property type="entry name" value="MPI_cupin_dom"/>
    <property type="match status" value="1"/>
</dbReference>
<dbReference type="InterPro" id="IPR046457">
    <property type="entry name" value="PMI_typeI_cat"/>
</dbReference>
<protein>
    <recommendedName>
        <fullName evidence="3">Phosphohexomutase</fullName>
    </recommendedName>
    <alternativeName>
        <fullName evidence="4">Phosphomannose isomerase</fullName>
    </alternativeName>
</protein>
<keyword evidence="7" id="KW-0413">Isomerase</keyword>
<organism evidence="7 8">
    <name type="scientific">Aequorivita echinoideorum</name>
    <dbReference type="NCBI Taxonomy" id="1549647"/>
    <lineage>
        <taxon>Bacteria</taxon>
        <taxon>Pseudomonadati</taxon>
        <taxon>Bacteroidota</taxon>
        <taxon>Flavobacteriia</taxon>
        <taxon>Flavobacteriales</taxon>
        <taxon>Flavobacteriaceae</taxon>
        <taxon>Aequorivita</taxon>
    </lineage>
</organism>
<evidence type="ECO:0000256" key="1">
    <source>
        <dbReference type="ARBA" id="ARBA00022723"/>
    </source>
</evidence>
<dbReference type="InterPro" id="IPR014628">
    <property type="entry name" value="Man6P_isomerase_Firm_short"/>
</dbReference>
<evidence type="ECO:0000256" key="3">
    <source>
        <dbReference type="ARBA" id="ARBA00029741"/>
    </source>
</evidence>
<keyword evidence="8" id="KW-1185">Reference proteome</keyword>
<feature type="domain" description="Mannose-6-phosphate isomerase cupin" evidence="6">
    <location>
        <begin position="248"/>
        <end position="319"/>
    </location>
</feature>
<dbReference type="Proteomes" id="UP001297092">
    <property type="component" value="Unassembled WGS sequence"/>
</dbReference>
<dbReference type="InterPro" id="IPR011051">
    <property type="entry name" value="RmlC_Cupin_sf"/>
</dbReference>
<dbReference type="Gene3D" id="2.60.120.10">
    <property type="entry name" value="Jelly Rolls"/>
    <property type="match status" value="2"/>
</dbReference>
<keyword evidence="1" id="KW-0479">Metal-binding</keyword>
<dbReference type="PIRSF" id="PIRSF036894">
    <property type="entry name" value="PMI_Firm_short"/>
    <property type="match status" value="1"/>
</dbReference>
<evidence type="ECO:0000256" key="2">
    <source>
        <dbReference type="ARBA" id="ARBA00022833"/>
    </source>
</evidence>
<dbReference type="CDD" id="cd07010">
    <property type="entry name" value="cupin_PMI_type_I_N_bac"/>
    <property type="match status" value="1"/>
</dbReference>
<dbReference type="SUPFAM" id="SSF51182">
    <property type="entry name" value="RmlC-like cupins"/>
    <property type="match status" value="1"/>
</dbReference>
<evidence type="ECO:0000259" key="6">
    <source>
        <dbReference type="Pfam" id="PF21621"/>
    </source>
</evidence>
<dbReference type="EMBL" id="JAHCTB010000003">
    <property type="protein sequence ID" value="MBT0608346.1"/>
    <property type="molecule type" value="Genomic_DNA"/>
</dbReference>
<dbReference type="Pfam" id="PF20511">
    <property type="entry name" value="PMI_typeI_cat"/>
    <property type="match status" value="1"/>
</dbReference>
<dbReference type="GO" id="GO:0016853">
    <property type="term" value="F:isomerase activity"/>
    <property type="evidence" value="ECO:0007669"/>
    <property type="project" value="UniProtKB-KW"/>
</dbReference>
<dbReference type="InterPro" id="IPR049071">
    <property type="entry name" value="MPI_cupin_dom"/>
</dbReference>
<feature type="domain" description="Phosphomannose isomerase type I catalytic" evidence="5">
    <location>
        <begin position="11"/>
        <end position="117"/>
    </location>
</feature>
<evidence type="ECO:0000259" key="5">
    <source>
        <dbReference type="Pfam" id="PF20511"/>
    </source>
</evidence>